<feature type="domain" description="Cytosol aminopeptidase" evidence="5">
    <location>
        <begin position="59"/>
        <end position="191"/>
    </location>
</feature>
<dbReference type="GO" id="GO:0005737">
    <property type="term" value="C:cytoplasm"/>
    <property type="evidence" value="ECO:0007669"/>
    <property type="project" value="InterPro"/>
</dbReference>
<dbReference type="PRINTS" id="PR00481">
    <property type="entry name" value="LAMNOPPTDASE"/>
</dbReference>
<keyword evidence="2" id="KW-0031">Aminopeptidase</keyword>
<comment type="similarity">
    <text evidence="1">Belongs to the peptidase M17 family.</text>
</comment>
<dbReference type="Gene3D" id="3.40.630.10">
    <property type="entry name" value="Zn peptidases"/>
    <property type="match status" value="2"/>
</dbReference>
<organism evidence="6 7">
    <name type="scientific">Leptidea sinapis</name>
    <dbReference type="NCBI Taxonomy" id="189913"/>
    <lineage>
        <taxon>Eukaryota</taxon>
        <taxon>Metazoa</taxon>
        <taxon>Ecdysozoa</taxon>
        <taxon>Arthropoda</taxon>
        <taxon>Hexapoda</taxon>
        <taxon>Insecta</taxon>
        <taxon>Pterygota</taxon>
        <taxon>Neoptera</taxon>
        <taxon>Endopterygota</taxon>
        <taxon>Lepidoptera</taxon>
        <taxon>Glossata</taxon>
        <taxon>Ditrysia</taxon>
        <taxon>Papilionoidea</taxon>
        <taxon>Pieridae</taxon>
        <taxon>Dismorphiinae</taxon>
        <taxon>Leptidea</taxon>
    </lineage>
</organism>
<accession>A0A5E4QIP7</accession>
<dbReference type="Proteomes" id="UP000324832">
    <property type="component" value="Unassembled WGS sequence"/>
</dbReference>
<evidence type="ECO:0000313" key="6">
    <source>
        <dbReference type="EMBL" id="VVC96897.1"/>
    </source>
</evidence>
<dbReference type="GO" id="GO:0006508">
    <property type="term" value="P:proteolysis"/>
    <property type="evidence" value="ECO:0007669"/>
    <property type="project" value="UniProtKB-KW"/>
</dbReference>
<name>A0A5E4QIP7_9NEOP</name>
<dbReference type="Pfam" id="PF00883">
    <property type="entry name" value="Peptidase_M17"/>
    <property type="match status" value="2"/>
</dbReference>
<keyword evidence="7" id="KW-1185">Reference proteome</keyword>
<keyword evidence="3" id="KW-0645">Protease</keyword>
<dbReference type="PANTHER" id="PTHR11963:SF16">
    <property type="entry name" value="CYTOSOL AMINOPEPTIDASE"/>
    <property type="match status" value="1"/>
</dbReference>
<feature type="domain" description="Cytosol aminopeptidase" evidence="5">
    <location>
        <begin position="193"/>
        <end position="297"/>
    </location>
</feature>
<evidence type="ECO:0000256" key="1">
    <source>
        <dbReference type="ARBA" id="ARBA00009528"/>
    </source>
</evidence>
<proteinExistence type="inferred from homology"/>
<dbReference type="SUPFAM" id="SSF53187">
    <property type="entry name" value="Zn-dependent exopeptidases"/>
    <property type="match status" value="1"/>
</dbReference>
<evidence type="ECO:0000256" key="4">
    <source>
        <dbReference type="ARBA" id="ARBA00022801"/>
    </source>
</evidence>
<protein>
    <recommendedName>
        <fullName evidence="5">Cytosol aminopeptidase domain-containing protein</fullName>
    </recommendedName>
</protein>
<evidence type="ECO:0000256" key="2">
    <source>
        <dbReference type="ARBA" id="ARBA00022438"/>
    </source>
</evidence>
<dbReference type="InterPro" id="IPR000819">
    <property type="entry name" value="Peptidase_M17_C"/>
</dbReference>
<dbReference type="GO" id="GO:0070006">
    <property type="term" value="F:metalloaminopeptidase activity"/>
    <property type="evidence" value="ECO:0007669"/>
    <property type="project" value="InterPro"/>
</dbReference>
<dbReference type="GO" id="GO:0030145">
    <property type="term" value="F:manganese ion binding"/>
    <property type="evidence" value="ECO:0007669"/>
    <property type="project" value="InterPro"/>
</dbReference>
<reference evidence="6 7" key="1">
    <citation type="submission" date="2017-07" db="EMBL/GenBank/DDBJ databases">
        <authorList>
            <person name="Talla V."/>
            <person name="Backstrom N."/>
        </authorList>
    </citation>
    <scope>NUCLEOTIDE SEQUENCE [LARGE SCALE GENOMIC DNA]</scope>
</reference>
<sequence>MGEHTRAPPRRLLISLPGISRSSNHLKIGKKTPSYHCTARRAASSGSWARFWDGRRTGHATCVRVSVRDRHWIEAQKMEAFLAVARGSCEAPVFIECQYNAGSSTAPVLLAAKGIAFDCGGLCLKAASEMSENRGSMAGAAAVLGAMYAVALAKAPLNVNAVIPVCENMVSGQCMKVGDVVTALNGLTIQVMYKPSLVIDVATLTHGILLATGGGAFGCFSNSEALWRALQHAGSLTGDRGWRFPLWHYYRQHIHSDPAVDILNRGSGNSTPCIGAAFLQNFICGDWLHLDITGVGKFQSTLDHGAVHRSTASIK</sequence>
<evidence type="ECO:0000259" key="5">
    <source>
        <dbReference type="Pfam" id="PF00883"/>
    </source>
</evidence>
<evidence type="ECO:0000256" key="3">
    <source>
        <dbReference type="ARBA" id="ARBA00022670"/>
    </source>
</evidence>
<keyword evidence="4" id="KW-0378">Hydrolase</keyword>
<dbReference type="InterPro" id="IPR011356">
    <property type="entry name" value="Leucine_aapep/pepB"/>
</dbReference>
<dbReference type="PANTHER" id="PTHR11963">
    <property type="entry name" value="LEUCINE AMINOPEPTIDASE-RELATED"/>
    <property type="match status" value="1"/>
</dbReference>
<dbReference type="EMBL" id="FZQP02002935">
    <property type="protein sequence ID" value="VVC96897.1"/>
    <property type="molecule type" value="Genomic_DNA"/>
</dbReference>
<evidence type="ECO:0000313" key="7">
    <source>
        <dbReference type="Proteomes" id="UP000324832"/>
    </source>
</evidence>
<gene>
    <name evidence="6" type="ORF">LSINAPIS_LOCUS8296</name>
</gene>
<dbReference type="AlphaFoldDB" id="A0A5E4QIP7"/>